<evidence type="ECO:0000313" key="1">
    <source>
        <dbReference type="EMBL" id="KAG5584637.1"/>
    </source>
</evidence>
<organism evidence="1 2">
    <name type="scientific">Solanum commersonii</name>
    <name type="common">Commerson's wild potato</name>
    <name type="synonym">Commerson's nightshade</name>
    <dbReference type="NCBI Taxonomy" id="4109"/>
    <lineage>
        <taxon>Eukaryota</taxon>
        <taxon>Viridiplantae</taxon>
        <taxon>Streptophyta</taxon>
        <taxon>Embryophyta</taxon>
        <taxon>Tracheophyta</taxon>
        <taxon>Spermatophyta</taxon>
        <taxon>Magnoliopsida</taxon>
        <taxon>eudicotyledons</taxon>
        <taxon>Gunneridae</taxon>
        <taxon>Pentapetalae</taxon>
        <taxon>asterids</taxon>
        <taxon>lamiids</taxon>
        <taxon>Solanales</taxon>
        <taxon>Solanaceae</taxon>
        <taxon>Solanoideae</taxon>
        <taxon>Solaneae</taxon>
        <taxon>Solanum</taxon>
    </lineage>
</organism>
<sequence>MAALSLIHERTTVCSASRCYLHTLAVVPLLTDVAANPKLISTVIPTTASTECFTVFFFILLMSQYPKKQDTTLNRMINPPEIPGQAIEENVDKTRLGFIFRVMLNDWELNRATEFYSTSENIGGLQEGAIDSGGMGIVVVHTRLRIGLGSTSGRQRYHIKWLALFDVIYVVKGQRQHLFLHCKLTEQLWRIFINLRGITWIMPGKISDLTLVDNLEREKFQMFEDLRNFVQKIKLNCILLFCFFDVQFYPGEAVEILNMLDSI</sequence>
<dbReference type="Proteomes" id="UP000824120">
    <property type="component" value="Chromosome 9"/>
</dbReference>
<evidence type="ECO:0000313" key="2">
    <source>
        <dbReference type="Proteomes" id="UP000824120"/>
    </source>
</evidence>
<protein>
    <submittedName>
        <fullName evidence="1">Uncharacterized protein</fullName>
    </submittedName>
</protein>
<dbReference type="AlphaFoldDB" id="A0A9J5XAN7"/>
<gene>
    <name evidence="1" type="ORF">H5410_045071</name>
</gene>
<reference evidence="1 2" key="1">
    <citation type="submission" date="2020-09" db="EMBL/GenBank/DDBJ databases">
        <title>De no assembly of potato wild relative species, Solanum commersonii.</title>
        <authorList>
            <person name="Cho K."/>
        </authorList>
    </citation>
    <scope>NUCLEOTIDE SEQUENCE [LARGE SCALE GENOMIC DNA]</scope>
    <source>
        <strain evidence="1">LZ3.2</strain>
        <tissue evidence="1">Leaf</tissue>
    </source>
</reference>
<comment type="caution">
    <text evidence="1">The sequence shown here is derived from an EMBL/GenBank/DDBJ whole genome shotgun (WGS) entry which is preliminary data.</text>
</comment>
<name>A0A9J5XAN7_SOLCO</name>
<accession>A0A9J5XAN7</accession>
<dbReference type="EMBL" id="JACXVP010000009">
    <property type="protein sequence ID" value="KAG5584637.1"/>
    <property type="molecule type" value="Genomic_DNA"/>
</dbReference>
<keyword evidence="2" id="KW-1185">Reference proteome</keyword>
<dbReference type="OrthoDB" id="689430at2759"/>
<proteinExistence type="predicted"/>